<dbReference type="Pfam" id="PF06114">
    <property type="entry name" value="Peptidase_M78"/>
    <property type="match status" value="1"/>
</dbReference>
<feature type="domain" description="HTH cro/C1-type" evidence="3">
    <location>
        <begin position="23"/>
        <end position="77"/>
    </location>
</feature>
<name>A0ABP4XQX5_9MICO</name>
<dbReference type="RefSeq" id="WP_344031068.1">
    <property type="nucleotide sequence ID" value="NZ_BAAAOB010000001.1"/>
</dbReference>
<dbReference type="InterPro" id="IPR010982">
    <property type="entry name" value="Lambda_DNA-bd_dom_sf"/>
</dbReference>
<dbReference type="EMBL" id="BAAAOB010000001">
    <property type="protein sequence ID" value="GAA1786968.1"/>
    <property type="molecule type" value="Genomic_DNA"/>
</dbReference>
<dbReference type="PROSITE" id="PS50943">
    <property type="entry name" value="HTH_CROC1"/>
    <property type="match status" value="1"/>
</dbReference>
<dbReference type="InterPro" id="IPR050807">
    <property type="entry name" value="TransReg_Diox_bact_type"/>
</dbReference>
<evidence type="ECO:0000256" key="1">
    <source>
        <dbReference type="ARBA" id="ARBA00007227"/>
    </source>
</evidence>
<organism evidence="4 5">
    <name type="scientific">Leucobacter iarius</name>
    <dbReference type="NCBI Taxonomy" id="333963"/>
    <lineage>
        <taxon>Bacteria</taxon>
        <taxon>Bacillati</taxon>
        <taxon>Actinomycetota</taxon>
        <taxon>Actinomycetes</taxon>
        <taxon>Micrococcales</taxon>
        <taxon>Microbacteriaceae</taxon>
        <taxon>Leucobacter</taxon>
    </lineage>
</organism>
<dbReference type="CDD" id="cd00093">
    <property type="entry name" value="HTH_XRE"/>
    <property type="match status" value="1"/>
</dbReference>
<dbReference type="Pfam" id="PF13560">
    <property type="entry name" value="HTH_31"/>
    <property type="match status" value="1"/>
</dbReference>
<dbReference type="Proteomes" id="UP001500851">
    <property type="component" value="Unassembled WGS sequence"/>
</dbReference>
<evidence type="ECO:0000256" key="2">
    <source>
        <dbReference type="ARBA" id="ARBA00023125"/>
    </source>
</evidence>
<evidence type="ECO:0000313" key="4">
    <source>
        <dbReference type="EMBL" id="GAA1786968.1"/>
    </source>
</evidence>
<dbReference type="PANTHER" id="PTHR46797">
    <property type="entry name" value="HTH-TYPE TRANSCRIPTIONAL REGULATOR"/>
    <property type="match status" value="1"/>
</dbReference>
<protein>
    <submittedName>
        <fullName evidence="4">Short-chain fatty acyl-CoA regulator family protein</fullName>
    </submittedName>
</protein>
<dbReference type="InterPro" id="IPR001387">
    <property type="entry name" value="Cro/C1-type_HTH"/>
</dbReference>
<evidence type="ECO:0000259" key="3">
    <source>
        <dbReference type="PROSITE" id="PS50943"/>
    </source>
</evidence>
<dbReference type="SUPFAM" id="SSF47413">
    <property type="entry name" value="lambda repressor-like DNA-binding domains"/>
    <property type="match status" value="1"/>
</dbReference>
<accession>A0ABP4XQX5</accession>
<comment type="similarity">
    <text evidence="1">Belongs to the short-chain fatty acyl-CoA assimilation regulator (ScfR) family.</text>
</comment>
<sequence>MAPHSDSITDDSASQRLLLGKRIKHFRVAAGLTLDQLGERVGVVASQLSHIENGRREPRLSLLQGIAQALDVDTAELLKAEAPDRRSALEIELDRAQALPLYAQLQLPRVRMPKSLSDDALESLVGLHRELLRRSRAAAATPEEARRANTRIRMQMRERDNYLPELERAADELMSRLGPRYGALRHREVAVLAESLGFTLIFADDLPPNTRSITDLEGGRIYLPPASIPGGHGLRSLALQAMGHRVLGHRPPASYAEFLEQRLQINYFAAACLIPEARAAEFLQQAKRERNLAIEDLRDAFGVTHEAAAHRFTNLATEHLGLRVHFYRADGAGTLQRGYENDGLPFPADESGSVEGQPLCRKWAGRTAFNRTNRTSEFYQYTDTPAGTFWASAQTGDAEQGPFSITFGVPFDDAKWFRGRETTTRTSSTCPDPSCCRTAEGGLLERWEGKAWPSARMHAHVLSPLPTGSFPGVDDTEMYEFLSRHSDEG</sequence>
<evidence type="ECO:0000313" key="5">
    <source>
        <dbReference type="Proteomes" id="UP001500851"/>
    </source>
</evidence>
<reference evidence="5" key="1">
    <citation type="journal article" date="2019" name="Int. J. Syst. Evol. Microbiol.">
        <title>The Global Catalogue of Microorganisms (GCM) 10K type strain sequencing project: providing services to taxonomists for standard genome sequencing and annotation.</title>
        <authorList>
            <consortium name="The Broad Institute Genomics Platform"/>
            <consortium name="The Broad Institute Genome Sequencing Center for Infectious Disease"/>
            <person name="Wu L."/>
            <person name="Ma J."/>
        </authorList>
    </citation>
    <scope>NUCLEOTIDE SEQUENCE [LARGE SCALE GENOMIC DNA]</scope>
    <source>
        <strain evidence="5">JCM 14736</strain>
    </source>
</reference>
<dbReference type="Gene3D" id="1.10.260.40">
    <property type="entry name" value="lambda repressor-like DNA-binding domains"/>
    <property type="match status" value="1"/>
</dbReference>
<dbReference type="InterPro" id="IPR010359">
    <property type="entry name" value="IrrE_HExxH"/>
</dbReference>
<dbReference type="SMART" id="SM00530">
    <property type="entry name" value="HTH_XRE"/>
    <property type="match status" value="1"/>
</dbReference>
<comment type="caution">
    <text evidence="4">The sequence shown here is derived from an EMBL/GenBank/DDBJ whole genome shotgun (WGS) entry which is preliminary data.</text>
</comment>
<gene>
    <name evidence="4" type="ORF">GCM10009768_14920</name>
</gene>
<keyword evidence="2" id="KW-0238">DNA-binding</keyword>
<keyword evidence="5" id="KW-1185">Reference proteome</keyword>
<dbReference type="PANTHER" id="PTHR46797:SF1">
    <property type="entry name" value="METHYLPHOSPHONATE SYNTHASE"/>
    <property type="match status" value="1"/>
</dbReference>
<proteinExistence type="inferred from homology"/>